<dbReference type="InterPro" id="IPR014756">
    <property type="entry name" value="Ig_E-set"/>
</dbReference>
<evidence type="ECO:0000256" key="14">
    <source>
        <dbReference type="NCBIfam" id="TIGR02402"/>
    </source>
</evidence>
<organism evidence="20">
    <name type="scientific">Candidatus Methanogaster sp. ANME-2c ERB4</name>
    <dbReference type="NCBI Taxonomy" id="2759911"/>
    <lineage>
        <taxon>Archaea</taxon>
        <taxon>Methanobacteriati</taxon>
        <taxon>Methanobacteriota</taxon>
        <taxon>Stenosarchaea group</taxon>
        <taxon>Methanomicrobia</taxon>
        <taxon>Methanosarcinales</taxon>
        <taxon>ANME-2 cluster</taxon>
        <taxon>Candidatus Methanogasteraceae</taxon>
        <taxon>Candidatus Methanogaster</taxon>
    </lineage>
</organism>
<dbReference type="PIRSF" id="PIRSF006337">
    <property type="entry name" value="Trehalose_TreZ"/>
    <property type="match status" value="1"/>
</dbReference>
<dbReference type="InterPro" id="IPR012768">
    <property type="entry name" value="Trehalose_TreZ"/>
</dbReference>
<evidence type="ECO:0000256" key="4">
    <source>
        <dbReference type="ARBA" id="ARBA00009000"/>
    </source>
</evidence>
<dbReference type="InterPro" id="IPR044901">
    <property type="entry name" value="Trehalose_TreZ_E-set_sf"/>
</dbReference>
<protein>
    <recommendedName>
        <fullName evidence="5 14">Malto-oligosyltrehalose trehalohydrolase</fullName>
        <shortName evidence="15">MTHase</shortName>
        <ecNumber evidence="14 15">3.2.1.141</ecNumber>
    </recommendedName>
    <alternativeName>
        <fullName evidence="12 15">4-alpha-D-((1-&gt;4)-alpha-D-glucano)trehalose trehalohydrolase</fullName>
    </alternativeName>
    <alternativeName>
        <fullName evidence="11 15">Maltooligosyl trehalose trehalohydrolase</fullName>
    </alternativeName>
</protein>
<evidence type="ECO:0000256" key="5">
    <source>
        <dbReference type="ARBA" id="ARBA00015938"/>
    </source>
</evidence>
<evidence type="ECO:0000256" key="12">
    <source>
        <dbReference type="ARBA" id="ARBA00033284"/>
    </source>
</evidence>
<keyword evidence="7" id="KW-0808">Transferase</keyword>
<feature type="site" description="Transition state stabilizer" evidence="18">
    <location>
        <position position="390"/>
    </location>
</feature>
<dbReference type="Gene3D" id="3.20.20.80">
    <property type="entry name" value="Glycosidases"/>
    <property type="match status" value="1"/>
</dbReference>
<evidence type="ECO:0000313" key="20">
    <source>
        <dbReference type="EMBL" id="QNO42972.1"/>
    </source>
</evidence>
<evidence type="ECO:0000256" key="7">
    <source>
        <dbReference type="ARBA" id="ARBA00022679"/>
    </source>
</evidence>
<name>A0A7G9Y4N8_9EURY</name>
<dbReference type="PANTHER" id="PTHR43651">
    <property type="entry name" value="1,4-ALPHA-GLUCAN-BRANCHING ENZYME"/>
    <property type="match status" value="1"/>
</dbReference>
<dbReference type="UniPathway" id="UPA00299"/>
<keyword evidence="9" id="KW-0119">Carbohydrate metabolism</keyword>
<evidence type="ECO:0000256" key="9">
    <source>
        <dbReference type="ARBA" id="ARBA00023277"/>
    </source>
</evidence>
<dbReference type="SUPFAM" id="SSF51445">
    <property type="entry name" value="(Trans)glycosidases"/>
    <property type="match status" value="1"/>
</dbReference>
<evidence type="ECO:0000256" key="17">
    <source>
        <dbReference type="PIRSR" id="PIRSR006337-2"/>
    </source>
</evidence>
<feature type="binding site" evidence="17">
    <location>
        <begin position="389"/>
        <end position="394"/>
    </location>
    <ligand>
        <name>substrate</name>
    </ligand>
</feature>
<dbReference type="Gene3D" id="2.60.40.10">
    <property type="entry name" value="Immunoglobulins"/>
    <property type="match status" value="1"/>
</dbReference>
<evidence type="ECO:0000256" key="15">
    <source>
        <dbReference type="PIRNR" id="PIRNR006337"/>
    </source>
</evidence>
<dbReference type="EMBL" id="MT630784">
    <property type="protein sequence ID" value="QNO42972.1"/>
    <property type="molecule type" value="Genomic_DNA"/>
</dbReference>
<evidence type="ECO:0000256" key="6">
    <source>
        <dbReference type="ARBA" id="ARBA00022490"/>
    </source>
</evidence>
<dbReference type="CDD" id="cd11325">
    <property type="entry name" value="AmyAc_GTHase"/>
    <property type="match status" value="1"/>
</dbReference>
<dbReference type="SUPFAM" id="SSF81296">
    <property type="entry name" value="E set domains"/>
    <property type="match status" value="1"/>
</dbReference>
<dbReference type="GO" id="GO:0005737">
    <property type="term" value="C:cytoplasm"/>
    <property type="evidence" value="ECO:0007669"/>
    <property type="project" value="UniProtKB-SubCell"/>
</dbReference>
<evidence type="ECO:0000256" key="11">
    <source>
        <dbReference type="ARBA" id="ARBA00032057"/>
    </source>
</evidence>
<dbReference type="Gene3D" id="1.10.10.760">
    <property type="entry name" value="E-set domains of sugar-utilizing enzymes"/>
    <property type="match status" value="1"/>
</dbReference>
<keyword evidence="8 15" id="KW-0378">Hydrolase</keyword>
<proteinExistence type="inferred from homology"/>
<dbReference type="AlphaFoldDB" id="A0A7G9Y4N8"/>
<dbReference type="InterPro" id="IPR004193">
    <property type="entry name" value="Glyco_hydro_13_N"/>
</dbReference>
<dbReference type="GO" id="GO:0033942">
    <property type="term" value="F:4-alpha-D-(1-&gt;4)-alpha-D-glucanotrehalose trehalohydrolase activity"/>
    <property type="evidence" value="ECO:0007669"/>
    <property type="project" value="UniProtKB-EC"/>
</dbReference>
<reference evidence="20" key="1">
    <citation type="submission" date="2020-06" db="EMBL/GenBank/DDBJ databases">
        <title>Unique genomic features of the anaerobic methanotrophic archaea.</title>
        <authorList>
            <person name="Chadwick G.L."/>
            <person name="Skennerton C.T."/>
            <person name="Laso-Perez R."/>
            <person name="Leu A.O."/>
            <person name="Speth D.R."/>
            <person name="Yu H."/>
            <person name="Morgan-Lang C."/>
            <person name="Hatzenpichler R."/>
            <person name="Goudeau D."/>
            <person name="Malmstrom R."/>
            <person name="Brazelton W.J."/>
            <person name="Woyke T."/>
            <person name="Hallam S.J."/>
            <person name="Tyson G.W."/>
            <person name="Wegener G."/>
            <person name="Boetius A."/>
            <person name="Orphan V."/>
        </authorList>
    </citation>
    <scope>NUCLEOTIDE SEQUENCE</scope>
</reference>
<evidence type="ECO:0000256" key="8">
    <source>
        <dbReference type="ARBA" id="ARBA00022801"/>
    </source>
</evidence>
<dbReference type="InterPro" id="IPR006048">
    <property type="entry name" value="A-amylase/branching_C"/>
</dbReference>
<comment type="subcellular location">
    <subcellularLocation>
        <location evidence="2 16">Cytoplasm</location>
    </subcellularLocation>
</comment>
<dbReference type="Pfam" id="PF02806">
    <property type="entry name" value="Alpha-amylase_C"/>
    <property type="match status" value="1"/>
</dbReference>
<dbReference type="GO" id="GO:0005992">
    <property type="term" value="P:trehalose biosynthetic process"/>
    <property type="evidence" value="ECO:0007669"/>
    <property type="project" value="UniProtKB-UniRule"/>
</dbReference>
<dbReference type="InterPro" id="IPR006047">
    <property type="entry name" value="GH13_cat_dom"/>
</dbReference>
<accession>A0A7G9Y4N8</accession>
<dbReference type="PANTHER" id="PTHR43651:SF11">
    <property type="entry name" value="MALTO-OLIGOSYLTREHALOSE TREHALOHYDROLASE"/>
    <property type="match status" value="1"/>
</dbReference>
<sequence length="606" mass="69877">MRIGANHLGDGRCEFCVWAPFLEEVALKIVSPDERTIPMKQDNMGYWRAIPDGIFPGTRYFYRLDGNLDRPDPASGFQPDGVHRPSQVIDHNSFQWGDDNWTGIPLKEMVIYELHAGTFTREGSFDAIIPRLDDLCDLGINAINIMPVAQFPGERNWGYDGVHPYAVQNSYGGPEGLKKLVNACHKRDIAVILDVVYNHLGPEGNYLADFGPYFTEKYRTPWGRAINFDCAYSDCVRNFFIENALFWFRDYHIDALRLDAIHAIYDMNAKHFLRELAERVEDFSNEHGRKFYLIAESNLNDVRVIQPRESGGYGLDAQWCDDFHHSLHTLLTGERTDYYMDFGGAEHLVKALKEGFVYSWQYSLYRRRHHGSSSKDIPADRFIVFSQNHDQVGNRMLGERLARLVSFEALKLAAGAVLLSPYIPLLFMGEEYGEESPFLYFVSHSDPDLIAAVRKGRKAEFQAFQQKGEPPDPESHETFLRSMLRWEKRGEGRHKVLFEFYRRLIQLRRVIPALSNPDRNSIEVSCMEKIILLRRWCDESHVFCIMNFHEENIVFHAQLPNGIWKKIFDSSDEIWGGSGSSLPGIIEKEQELTIRPLGFALYEAYT</sequence>
<evidence type="ECO:0000256" key="13">
    <source>
        <dbReference type="ARBA" id="ARBA00034013"/>
    </source>
</evidence>
<evidence type="ECO:0000256" key="10">
    <source>
        <dbReference type="ARBA" id="ARBA00023295"/>
    </source>
</evidence>
<evidence type="ECO:0000256" key="1">
    <source>
        <dbReference type="ARBA" id="ARBA00000826"/>
    </source>
</evidence>
<keyword evidence="6" id="KW-0963">Cytoplasm</keyword>
<feature type="binding site" evidence="17">
    <location>
        <begin position="257"/>
        <end position="262"/>
    </location>
    <ligand>
        <name>substrate</name>
    </ligand>
</feature>
<evidence type="ECO:0000259" key="19">
    <source>
        <dbReference type="SMART" id="SM00642"/>
    </source>
</evidence>
<dbReference type="CDD" id="cd02853">
    <property type="entry name" value="E_set_MTHase_like_N"/>
    <property type="match status" value="1"/>
</dbReference>
<dbReference type="EC" id="3.2.1.141" evidence="14 15"/>
<comment type="catalytic activity">
    <reaction evidence="1">
        <text>Transfers a segment of a (1-&gt;4)-alpha-D-glucan chain to a primary hydroxy group in a similar glucan chain.</text>
        <dbReference type="EC" id="2.4.1.18"/>
    </reaction>
</comment>
<evidence type="ECO:0000256" key="16">
    <source>
        <dbReference type="PIRSR" id="PIRSR006337-1"/>
    </source>
</evidence>
<feature type="domain" description="Glycosyl hydrolase family 13 catalytic" evidence="19">
    <location>
        <begin position="87"/>
        <end position="508"/>
    </location>
</feature>
<keyword evidence="10 15" id="KW-0326">Glycosidase</keyword>
<feature type="active site" description="Proton donor" evidence="16">
    <location>
        <position position="296"/>
    </location>
</feature>
<dbReference type="InterPro" id="IPR017853">
    <property type="entry name" value="GH"/>
</dbReference>
<evidence type="ECO:0000256" key="3">
    <source>
        <dbReference type="ARBA" id="ARBA00005199"/>
    </source>
</evidence>
<gene>
    <name evidence="20" type="primary">treZ</name>
    <name evidence="20" type="ORF">MNOMIAMN_00012</name>
</gene>
<dbReference type="NCBIfam" id="TIGR02402">
    <property type="entry name" value="trehalose_TreZ"/>
    <property type="match status" value="1"/>
</dbReference>
<feature type="binding site" evidence="17">
    <location>
        <begin position="321"/>
        <end position="325"/>
    </location>
    <ligand>
        <name>substrate</name>
    </ligand>
</feature>
<evidence type="ECO:0000256" key="2">
    <source>
        <dbReference type="ARBA" id="ARBA00004496"/>
    </source>
</evidence>
<feature type="active site" description="Nucleophile" evidence="16">
    <location>
        <position position="259"/>
    </location>
</feature>
<evidence type="ECO:0000256" key="18">
    <source>
        <dbReference type="PIRSR" id="PIRSR006337-3"/>
    </source>
</evidence>
<dbReference type="Pfam" id="PF02922">
    <property type="entry name" value="CBM_48"/>
    <property type="match status" value="1"/>
</dbReference>
<comment type="pathway">
    <text evidence="3 15">Glycan biosynthesis; trehalose biosynthesis.</text>
</comment>
<dbReference type="Pfam" id="PF00128">
    <property type="entry name" value="Alpha-amylase"/>
    <property type="match status" value="1"/>
</dbReference>
<dbReference type="SMART" id="SM00642">
    <property type="entry name" value="Aamy"/>
    <property type="match status" value="1"/>
</dbReference>
<comment type="similarity">
    <text evidence="4">Belongs to the glycosyl hydrolase 13 family. GlgB subfamily.</text>
</comment>
<comment type="catalytic activity">
    <reaction evidence="13 15">
        <text>hydrolysis of (1-&gt;4)-alpha-D-glucosidic linkage in 4-alpha-D-[(1-&gt;4)-alpha-D-glucanosyl]n trehalose to yield trehalose and (1-&gt;4)-alpha-D-glucan.</text>
        <dbReference type="EC" id="3.2.1.141"/>
    </reaction>
</comment>
<dbReference type="InterPro" id="IPR013783">
    <property type="entry name" value="Ig-like_fold"/>
</dbReference>